<evidence type="ECO:0000256" key="5">
    <source>
        <dbReference type="ARBA" id="ARBA00022679"/>
    </source>
</evidence>
<evidence type="ECO:0000256" key="15">
    <source>
        <dbReference type="ARBA" id="ARBA00039024"/>
    </source>
</evidence>
<sequence length="925" mass="92865">MLDTSALEVAAVKILAAVKQVDDDVAMAASVLGNDAILTGIVQLASFAFRLPLPDSAADSPDTRLLPASALANSLLSAEVSAPAAVAGQLRLARGLFKTGALYAAARQMAAAAGVLQRHSGPPSADFCKAALGLLHTGLGLGPCLLARIATGRRAEADEAASGLFESRLLEHGARLLLLLRMRVPQPAGAVTDLELAQALVAFAFAFKSGGAIARATPLPGYWAGPCAQHAALVVGLAALGELEGGAGGGDGGGGGGAGGGAPCACLGGGPPWGRASPVTPLMALLAALRPTSSSPPHPMHALNPQLPNQPPAPYLPRPLTAARLLLREGFALAAIAGPQGAAAGAGGAGGSRGPAPAAELVSLHSAKRADVLLADTLALLITHLAEHQPWNGPWLGAAQEAWRLAGAAVRGEAQGAGEVRTKLCQPCAQLVCDLLGASAEGPEDTAEGAEGTPEAAEDAAEGAEETATAVVAWCFPAEAPPPVAAALAGGALPFLERLLRRAGDEPQGLEAGVLTHMGRAGTGSFADVIPLLVYGEPLQAAALVATVTKLLRRTQAEALLGGEEPRGDEVGPLAAVGLLTAVLSVDLPVGESCPSALSRLAQVLSLALPEWLPELSRLVRQAAALDQAAWAEGQRREGRRQPGAGGDTAAVQAPDALCSSLNVLMNACSAIAVAIAGPSTDAATSADGRRCGGAASGSSGGGAASGCSSGLGWPPAGLAEAEVVGAALGLLQRCAPDPGAWPFLYLGTGLGVARLAETRPEKVRALSASGSAFAWQAEAVRAVAEVLGSKENLERLTEPGVVEPLVRRLEAWAAGEDGSRGPGDMQGAGGELVRSFFWGCWLDGTVAQQLVPPAEARRRLGLPACSNPACANLAGDSEAGLRLQQCGRCGRASYCCRDCQTAHWRSGHKEACGGGGGRGKGKGD</sequence>
<evidence type="ECO:0000256" key="11">
    <source>
        <dbReference type="ARBA" id="ARBA00022946"/>
    </source>
</evidence>
<dbReference type="GO" id="GO:0010276">
    <property type="term" value="F:phytol kinase activity"/>
    <property type="evidence" value="ECO:0007669"/>
    <property type="project" value="UniProtKB-EC"/>
</dbReference>
<keyword evidence="5" id="KW-0808">Transferase</keyword>
<evidence type="ECO:0000256" key="14">
    <source>
        <dbReference type="ARBA" id="ARBA00024015"/>
    </source>
</evidence>
<evidence type="ECO:0000256" key="3">
    <source>
        <dbReference type="ARBA" id="ARBA00022528"/>
    </source>
</evidence>
<keyword evidence="10" id="KW-0862">Zinc</keyword>
<dbReference type="GO" id="GO:0016020">
    <property type="term" value="C:membrane"/>
    <property type="evidence" value="ECO:0007669"/>
    <property type="project" value="UniProtKB-SubCell"/>
</dbReference>
<comment type="subcellular location">
    <subcellularLocation>
        <location evidence="1">Plastid</location>
        <location evidence="1">Chloroplast membrane</location>
        <topology evidence="1">Multi-pass membrane protein</topology>
    </subcellularLocation>
</comment>
<comment type="pathway">
    <text evidence="14">Cofactor biosynthesis; tocopherol biosynthesis.</text>
</comment>
<dbReference type="PROSITE" id="PS50865">
    <property type="entry name" value="ZF_MYND_2"/>
    <property type="match status" value="1"/>
</dbReference>
<evidence type="ECO:0000256" key="8">
    <source>
        <dbReference type="ARBA" id="ARBA00022771"/>
    </source>
</evidence>
<keyword evidence="11" id="KW-0809">Transit peptide</keyword>
<accession>A0A836BRR0</accession>
<dbReference type="AlphaFoldDB" id="A0A836BRR0"/>
<dbReference type="InterPro" id="IPR002893">
    <property type="entry name" value="Znf_MYND"/>
</dbReference>
<evidence type="ECO:0000259" key="19">
    <source>
        <dbReference type="PROSITE" id="PS50865"/>
    </source>
</evidence>
<evidence type="ECO:0000256" key="16">
    <source>
        <dbReference type="ARBA" id="ARBA00048889"/>
    </source>
</evidence>
<keyword evidence="6" id="KW-0812">Transmembrane</keyword>
<evidence type="ECO:0000256" key="12">
    <source>
        <dbReference type="ARBA" id="ARBA00022989"/>
    </source>
</evidence>
<reference evidence="20" key="1">
    <citation type="journal article" date="2020" name="bioRxiv">
        <title>Comparative genomics of Chlamydomonas.</title>
        <authorList>
            <person name="Craig R.J."/>
            <person name="Hasan A.R."/>
            <person name="Ness R.W."/>
            <person name="Keightley P.D."/>
        </authorList>
    </citation>
    <scope>NUCLEOTIDE SEQUENCE</scope>
    <source>
        <strain evidence="20">CCAP 11/70</strain>
    </source>
</reference>
<proteinExistence type="inferred from homology"/>
<dbReference type="InterPro" id="IPR039606">
    <property type="entry name" value="Phytol/farnesol_kinase"/>
</dbReference>
<feature type="region of interest" description="Disordered" evidence="18">
    <location>
        <begin position="441"/>
        <end position="463"/>
    </location>
</feature>
<dbReference type="EMBL" id="JAEHOE010000113">
    <property type="protein sequence ID" value="KAG2486372.1"/>
    <property type="molecule type" value="Genomic_DNA"/>
</dbReference>
<evidence type="ECO:0000256" key="17">
    <source>
        <dbReference type="PROSITE-ProRule" id="PRU00134"/>
    </source>
</evidence>
<comment type="similarity">
    <text evidence="2">Belongs to the polyprenol kinase family.</text>
</comment>
<evidence type="ECO:0000256" key="10">
    <source>
        <dbReference type="ARBA" id="ARBA00022833"/>
    </source>
</evidence>
<comment type="caution">
    <text evidence="20">The sequence shown here is derived from an EMBL/GenBank/DDBJ whole genome shotgun (WGS) entry which is preliminary data.</text>
</comment>
<keyword evidence="7" id="KW-0479">Metal-binding</keyword>
<evidence type="ECO:0000313" key="21">
    <source>
        <dbReference type="Proteomes" id="UP000612055"/>
    </source>
</evidence>
<dbReference type="PANTHER" id="PTHR32523">
    <property type="entry name" value="PHYTOL KINASE 1, CHLOROPLASTIC"/>
    <property type="match status" value="1"/>
</dbReference>
<evidence type="ECO:0000256" key="6">
    <source>
        <dbReference type="ARBA" id="ARBA00022692"/>
    </source>
</evidence>
<evidence type="ECO:0000256" key="2">
    <source>
        <dbReference type="ARBA" id="ARBA00010794"/>
    </source>
</evidence>
<keyword evidence="13" id="KW-0472">Membrane</keyword>
<protein>
    <recommendedName>
        <fullName evidence="15">phytol kinase</fullName>
        <ecNumber evidence="15">2.7.1.182</ecNumber>
    </recommendedName>
</protein>
<evidence type="ECO:0000256" key="1">
    <source>
        <dbReference type="ARBA" id="ARBA00004508"/>
    </source>
</evidence>
<name>A0A836BRR0_9CHLO</name>
<dbReference type="Gene3D" id="6.10.140.2220">
    <property type="match status" value="1"/>
</dbReference>
<organism evidence="20 21">
    <name type="scientific">Edaphochlamys debaryana</name>
    <dbReference type="NCBI Taxonomy" id="47281"/>
    <lineage>
        <taxon>Eukaryota</taxon>
        <taxon>Viridiplantae</taxon>
        <taxon>Chlorophyta</taxon>
        <taxon>core chlorophytes</taxon>
        <taxon>Chlorophyceae</taxon>
        <taxon>CS clade</taxon>
        <taxon>Chlamydomonadales</taxon>
        <taxon>Chlamydomonadales incertae sedis</taxon>
        <taxon>Edaphochlamys</taxon>
    </lineage>
</organism>
<feature type="domain" description="MYND-type" evidence="19">
    <location>
        <begin position="868"/>
        <end position="913"/>
    </location>
</feature>
<comment type="catalytic activity">
    <reaction evidence="16">
        <text>phytol + CTP = phytyl phosphate + CDP + H(+)</text>
        <dbReference type="Rhea" id="RHEA:38055"/>
        <dbReference type="ChEBI" id="CHEBI:15378"/>
        <dbReference type="ChEBI" id="CHEBI:17327"/>
        <dbReference type="ChEBI" id="CHEBI:37563"/>
        <dbReference type="ChEBI" id="CHEBI:58069"/>
        <dbReference type="ChEBI" id="CHEBI:75483"/>
        <dbReference type="EC" id="2.7.1.182"/>
    </reaction>
</comment>
<dbReference type="GO" id="GO:0009507">
    <property type="term" value="C:chloroplast"/>
    <property type="evidence" value="ECO:0007669"/>
    <property type="project" value="UniProtKB-SubCell"/>
</dbReference>
<evidence type="ECO:0000256" key="9">
    <source>
        <dbReference type="ARBA" id="ARBA00022777"/>
    </source>
</evidence>
<evidence type="ECO:0000313" key="20">
    <source>
        <dbReference type="EMBL" id="KAG2486372.1"/>
    </source>
</evidence>
<keyword evidence="12" id="KW-1133">Transmembrane helix</keyword>
<evidence type="ECO:0000256" key="13">
    <source>
        <dbReference type="ARBA" id="ARBA00023136"/>
    </source>
</evidence>
<dbReference type="PANTHER" id="PTHR32523:SF8">
    <property type="entry name" value="DOLICHOL KINASE"/>
    <property type="match status" value="1"/>
</dbReference>
<keyword evidence="8 17" id="KW-0863">Zinc-finger</keyword>
<dbReference type="GO" id="GO:0008270">
    <property type="term" value="F:zinc ion binding"/>
    <property type="evidence" value="ECO:0007669"/>
    <property type="project" value="UniProtKB-KW"/>
</dbReference>
<dbReference type="EC" id="2.7.1.182" evidence="15"/>
<dbReference type="SUPFAM" id="SSF144232">
    <property type="entry name" value="HIT/MYND zinc finger-like"/>
    <property type="match status" value="1"/>
</dbReference>
<dbReference type="Pfam" id="PF01753">
    <property type="entry name" value="zf-MYND"/>
    <property type="match status" value="1"/>
</dbReference>
<keyword evidence="9" id="KW-0418">Kinase</keyword>
<evidence type="ECO:0000256" key="4">
    <source>
        <dbReference type="ARBA" id="ARBA00022640"/>
    </source>
</evidence>
<keyword evidence="4" id="KW-0934">Plastid</keyword>
<evidence type="ECO:0000256" key="7">
    <source>
        <dbReference type="ARBA" id="ARBA00022723"/>
    </source>
</evidence>
<gene>
    <name evidence="20" type="ORF">HYH03_014952</name>
</gene>
<keyword evidence="21" id="KW-1185">Reference proteome</keyword>
<dbReference type="Proteomes" id="UP000612055">
    <property type="component" value="Unassembled WGS sequence"/>
</dbReference>
<evidence type="ECO:0000256" key="18">
    <source>
        <dbReference type="SAM" id="MobiDB-lite"/>
    </source>
</evidence>
<keyword evidence="3" id="KW-0150">Chloroplast</keyword>